<keyword evidence="2" id="KW-1185">Reference proteome</keyword>
<dbReference type="Proteomes" id="UP000265801">
    <property type="component" value="Unassembled WGS sequence"/>
</dbReference>
<evidence type="ECO:0000313" key="1">
    <source>
        <dbReference type="EMBL" id="RIW28911.1"/>
    </source>
</evidence>
<dbReference type="EMBL" id="QXIR01000038">
    <property type="protein sequence ID" value="RIW28911.1"/>
    <property type="molecule type" value="Genomic_DNA"/>
</dbReference>
<comment type="caution">
    <text evidence="1">The sequence shown here is derived from an EMBL/GenBank/DDBJ whole genome shotgun (WGS) entry which is preliminary data.</text>
</comment>
<sequence length="68" mass="7929">MNGVFYFSEGAFDTFLDEGLYFGGSHDVVRNVRFGVHFAGFAQFADFVYNSNKSKKEKPLRKYFHSRF</sequence>
<reference evidence="1 2" key="1">
    <citation type="submission" date="2018-09" db="EMBL/GenBank/DDBJ databases">
        <title>Bacillus saliacetes sp. nov., isolated from Thai shrimp paste (Ka-pi).</title>
        <authorList>
            <person name="Daroonpunt R."/>
            <person name="Tanasupawat S."/>
            <person name="Yiamsombut S."/>
        </authorList>
    </citation>
    <scope>NUCLEOTIDE SEQUENCE [LARGE SCALE GENOMIC DNA]</scope>
    <source>
        <strain evidence="1 2">SKP7-4</strain>
    </source>
</reference>
<gene>
    <name evidence="1" type="ORF">D3H55_20285</name>
</gene>
<protein>
    <submittedName>
        <fullName evidence="1">Uncharacterized protein</fullName>
    </submittedName>
</protein>
<proteinExistence type="predicted"/>
<dbReference type="AlphaFoldDB" id="A0A3A1QRL5"/>
<accession>A0A3A1QRL5</accession>
<name>A0A3A1QRL5_9BACI</name>
<organism evidence="1 2">
    <name type="scientific">Bacillus salacetis</name>
    <dbReference type="NCBI Taxonomy" id="2315464"/>
    <lineage>
        <taxon>Bacteria</taxon>
        <taxon>Bacillati</taxon>
        <taxon>Bacillota</taxon>
        <taxon>Bacilli</taxon>
        <taxon>Bacillales</taxon>
        <taxon>Bacillaceae</taxon>
        <taxon>Bacillus</taxon>
    </lineage>
</organism>
<evidence type="ECO:0000313" key="2">
    <source>
        <dbReference type="Proteomes" id="UP000265801"/>
    </source>
</evidence>